<evidence type="ECO:0000259" key="6">
    <source>
        <dbReference type="Pfam" id="PF01262"/>
    </source>
</evidence>
<dbReference type="EMBL" id="KN781460">
    <property type="protein sequence ID" value="KIH43955.1"/>
    <property type="molecule type" value="Genomic_DNA"/>
</dbReference>
<comment type="catalytic activity">
    <reaction evidence="5">
        <text>NAD(+) + NADPH + H(+)(in) = NADH + NADP(+) + H(+)(out)</text>
        <dbReference type="Rhea" id="RHEA:47992"/>
        <dbReference type="ChEBI" id="CHEBI:15378"/>
        <dbReference type="ChEBI" id="CHEBI:57540"/>
        <dbReference type="ChEBI" id="CHEBI:57783"/>
        <dbReference type="ChEBI" id="CHEBI:57945"/>
        <dbReference type="ChEBI" id="CHEBI:58349"/>
        <dbReference type="EC" id="7.1.1.1"/>
    </reaction>
</comment>
<sequence>LATQSSTLYANNISKLLLYMGEKDSFKLNLEDEVVRGATVLHNGKLMWPPPVMVDPSSPKQAAK</sequence>
<evidence type="ECO:0000256" key="2">
    <source>
        <dbReference type="ARBA" id="ARBA00022857"/>
    </source>
</evidence>
<keyword evidence="4" id="KW-0520">NAD</keyword>
<gene>
    <name evidence="7" type="ORF">ANCDUO_26032</name>
</gene>
<dbReference type="GO" id="GO:0005743">
    <property type="term" value="C:mitochondrial inner membrane"/>
    <property type="evidence" value="ECO:0007669"/>
    <property type="project" value="TreeGrafter"/>
</dbReference>
<keyword evidence="3" id="KW-1278">Translocase</keyword>
<feature type="domain" description="Alanine dehydrogenase/pyridine nucleotide transhydrogenase NAD(H)-binding" evidence="6">
    <location>
        <begin position="2"/>
        <end position="48"/>
    </location>
</feature>
<dbReference type="PANTHER" id="PTHR10160">
    <property type="entry name" value="NAD(P) TRANSHYDROGENASE"/>
    <property type="match status" value="1"/>
</dbReference>
<dbReference type="PANTHER" id="PTHR10160:SF19">
    <property type="entry name" value="PROTON-TRANSLOCATING NAD(P)(+) TRANSHYDROGENASE"/>
    <property type="match status" value="1"/>
</dbReference>
<reference evidence="7 8" key="1">
    <citation type="submission" date="2013-12" db="EMBL/GenBank/DDBJ databases">
        <title>Draft genome of the parsitic nematode Ancylostoma duodenale.</title>
        <authorList>
            <person name="Mitreva M."/>
        </authorList>
    </citation>
    <scope>NUCLEOTIDE SEQUENCE [LARGE SCALE GENOMIC DNA]</scope>
    <source>
        <strain evidence="7 8">Zhejiang</strain>
    </source>
</reference>
<evidence type="ECO:0000256" key="4">
    <source>
        <dbReference type="ARBA" id="ARBA00023027"/>
    </source>
</evidence>
<dbReference type="AlphaFoldDB" id="A0A0C2F5Z5"/>
<protein>
    <recommendedName>
        <fullName evidence="1">proton-translocating NAD(P)(+) transhydrogenase</fullName>
        <ecNumber evidence="1">7.1.1.1</ecNumber>
    </recommendedName>
</protein>
<dbReference type="Gene3D" id="3.40.50.720">
    <property type="entry name" value="NAD(P)-binding Rossmann-like Domain"/>
    <property type="match status" value="1"/>
</dbReference>
<organism evidence="7 8">
    <name type="scientific">Ancylostoma duodenale</name>
    <dbReference type="NCBI Taxonomy" id="51022"/>
    <lineage>
        <taxon>Eukaryota</taxon>
        <taxon>Metazoa</taxon>
        <taxon>Ecdysozoa</taxon>
        <taxon>Nematoda</taxon>
        <taxon>Chromadorea</taxon>
        <taxon>Rhabditida</taxon>
        <taxon>Rhabditina</taxon>
        <taxon>Rhabditomorpha</taxon>
        <taxon>Strongyloidea</taxon>
        <taxon>Ancylostomatidae</taxon>
        <taxon>Ancylostomatinae</taxon>
        <taxon>Ancylostoma</taxon>
    </lineage>
</organism>
<dbReference type="EC" id="7.1.1.1" evidence="1"/>
<evidence type="ECO:0000256" key="3">
    <source>
        <dbReference type="ARBA" id="ARBA00022967"/>
    </source>
</evidence>
<feature type="non-terminal residue" evidence="7">
    <location>
        <position position="1"/>
    </location>
</feature>
<dbReference type="Proteomes" id="UP000054047">
    <property type="component" value="Unassembled WGS sequence"/>
</dbReference>
<proteinExistence type="predicted"/>
<evidence type="ECO:0000313" key="8">
    <source>
        <dbReference type="Proteomes" id="UP000054047"/>
    </source>
</evidence>
<evidence type="ECO:0000256" key="5">
    <source>
        <dbReference type="ARBA" id="ARBA00048202"/>
    </source>
</evidence>
<accession>A0A0C2F5Z5</accession>
<evidence type="ECO:0000256" key="1">
    <source>
        <dbReference type="ARBA" id="ARBA00012943"/>
    </source>
</evidence>
<dbReference type="GO" id="GO:0050661">
    <property type="term" value="F:NADP binding"/>
    <property type="evidence" value="ECO:0007669"/>
    <property type="project" value="TreeGrafter"/>
</dbReference>
<dbReference type="OrthoDB" id="37244at2759"/>
<evidence type="ECO:0000313" key="7">
    <source>
        <dbReference type="EMBL" id="KIH43955.1"/>
    </source>
</evidence>
<keyword evidence="8" id="KW-1185">Reference proteome</keyword>
<name>A0A0C2F5Z5_9BILA</name>
<dbReference type="InterPro" id="IPR007698">
    <property type="entry name" value="AlaDH/PNT_NAD(H)-bd"/>
</dbReference>
<dbReference type="GO" id="GO:0006740">
    <property type="term" value="P:NADPH regeneration"/>
    <property type="evidence" value="ECO:0007669"/>
    <property type="project" value="TreeGrafter"/>
</dbReference>
<dbReference type="GO" id="GO:0008750">
    <property type="term" value="F:proton-translocating NAD(P)+ transhydrogenase activity"/>
    <property type="evidence" value="ECO:0007669"/>
    <property type="project" value="UniProtKB-EC"/>
</dbReference>
<keyword evidence="2" id="KW-0521">NADP</keyword>
<feature type="non-terminal residue" evidence="7">
    <location>
        <position position="64"/>
    </location>
</feature>
<dbReference type="Pfam" id="PF01262">
    <property type="entry name" value="AlaDh_PNT_C"/>
    <property type="match status" value="1"/>
</dbReference>